<sequence>MNPSIETPAQIPNTRSRLTASLILMLPVLVLVAATVMYQTGLMNPGEKNNQGNLLSPVLQLQDLLPQDYQRFRGHWQLILFDDGAADGRTHEWLYWTRQIHVALGKYMPRVQRLFITTQDKLPARVNEIEGYQTLRVDHEQLEAFMHGQLQGDPIKGAYLMIADPLGNVMLYYTAEHNGKQVTSDLKKLLKLSTIG</sequence>
<keyword evidence="1" id="KW-1133">Transmembrane helix</keyword>
<evidence type="ECO:0000313" key="3">
    <source>
        <dbReference type="Proteomes" id="UP000032266"/>
    </source>
</evidence>
<organism evidence="2 3">
    <name type="scientific">Gynuella sunshinyii YC6258</name>
    <dbReference type="NCBI Taxonomy" id="1445510"/>
    <lineage>
        <taxon>Bacteria</taxon>
        <taxon>Pseudomonadati</taxon>
        <taxon>Pseudomonadota</taxon>
        <taxon>Gammaproteobacteria</taxon>
        <taxon>Oceanospirillales</taxon>
        <taxon>Saccharospirillaceae</taxon>
        <taxon>Gynuella</taxon>
    </lineage>
</organism>
<keyword evidence="1" id="KW-0472">Membrane</keyword>
<dbReference type="OrthoDB" id="9785445at2"/>
<dbReference type="HOGENOM" id="CLU_109681_1_0_6"/>
<evidence type="ECO:0000313" key="2">
    <source>
        <dbReference type="EMBL" id="AJQ92780.1"/>
    </source>
</evidence>
<dbReference type="AlphaFoldDB" id="A0A0C5UZR9"/>
<evidence type="ECO:0008006" key="4">
    <source>
        <dbReference type="Google" id="ProtNLM"/>
    </source>
</evidence>
<evidence type="ECO:0000256" key="1">
    <source>
        <dbReference type="SAM" id="Phobius"/>
    </source>
</evidence>
<keyword evidence="1" id="KW-0812">Transmembrane</keyword>
<feature type="transmembrane region" description="Helical" evidence="1">
    <location>
        <begin position="20"/>
        <end position="38"/>
    </location>
</feature>
<accession>A0A0C5UZR9</accession>
<dbReference type="KEGG" id="gsn:YC6258_00730"/>
<dbReference type="Proteomes" id="UP000032266">
    <property type="component" value="Chromosome"/>
</dbReference>
<dbReference type="EMBL" id="CP007142">
    <property type="protein sequence ID" value="AJQ92780.1"/>
    <property type="molecule type" value="Genomic_DNA"/>
</dbReference>
<dbReference type="STRING" id="1445510.YC6258_00730"/>
<proteinExistence type="predicted"/>
<gene>
    <name evidence="2" type="ORF">YC6258_00730</name>
</gene>
<dbReference type="RefSeq" id="WP_044615766.1">
    <property type="nucleotide sequence ID" value="NZ_CP007142.1"/>
</dbReference>
<keyword evidence="3" id="KW-1185">Reference proteome</keyword>
<name>A0A0C5UZR9_9GAMM</name>
<reference evidence="2 3" key="1">
    <citation type="submission" date="2014-01" db="EMBL/GenBank/DDBJ databases">
        <title>Full genme sequencing of cellulolytic bacterium Gynuella sunshinyii YC6258T gen. nov., sp. nov.</title>
        <authorList>
            <person name="Khan H."/>
            <person name="Chung E.J."/>
            <person name="Chung Y.R."/>
        </authorList>
    </citation>
    <scope>NUCLEOTIDE SEQUENCE [LARGE SCALE GENOMIC DNA]</scope>
    <source>
        <strain evidence="2 3">YC6258</strain>
    </source>
</reference>
<protein>
    <recommendedName>
        <fullName evidence="4">Thioredoxin domain-containing protein</fullName>
    </recommendedName>
</protein>